<dbReference type="EMBL" id="SHNN01000001">
    <property type="protein sequence ID" value="MCX2979640.1"/>
    <property type="molecule type" value="Genomic_DNA"/>
</dbReference>
<comment type="caution">
    <text evidence="1">The sequence shown here is derived from an EMBL/GenBank/DDBJ whole genome shotgun (WGS) entry which is preliminary data.</text>
</comment>
<organism evidence="1 2">
    <name type="scientific">Candidatus Litorirhabdus singularis</name>
    <dbReference type="NCBI Taxonomy" id="2518993"/>
    <lineage>
        <taxon>Bacteria</taxon>
        <taxon>Pseudomonadati</taxon>
        <taxon>Pseudomonadota</taxon>
        <taxon>Gammaproteobacteria</taxon>
        <taxon>Cellvibrionales</taxon>
        <taxon>Halieaceae</taxon>
        <taxon>Candidatus Litorirhabdus</taxon>
    </lineage>
</organism>
<evidence type="ECO:0000313" key="1">
    <source>
        <dbReference type="EMBL" id="MCX2979640.1"/>
    </source>
</evidence>
<name>A0ABT3TCU5_9GAMM</name>
<dbReference type="Proteomes" id="UP001143362">
    <property type="component" value="Unassembled WGS sequence"/>
</dbReference>
<gene>
    <name evidence="1" type="ORF">EYC98_02055</name>
</gene>
<protein>
    <recommendedName>
        <fullName evidence="3">Nuclear transport factor 2 family protein</fullName>
    </recommendedName>
</protein>
<keyword evidence="2" id="KW-1185">Reference proteome</keyword>
<proteinExistence type="predicted"/>
<dbReference type="InterPro" id="IPR032710">
    <property type="entry name" value="NTF2-like_dom_sf"/>
</dbReference>
<dbReference type="SUPFAM" id="SSF54427">
    <property type="entry name" value="NTF2-like"/>
    <property type="match status" value="1"/>
</dbReference>
<dbReference type="Gene3D" id="3.10.450.50">
    <property type="match status" value="1"/>
</dbReference>
<sequence length="148" mass="16899">MSAPDKKALLNWATQYPLLWNAGNKQAWIDSYRTVCPGDNVTMLDPVGTPEKTGFRHSCEDSWDLFQPRVRFKIQEGTLFVCGNEVAWCLENHFDGPDGPQVQYSIETYRFGEDGSLEIRTYYRVPTHGNEAIGDIFKEYLPENESGL</sequence>
<evidence type="ECO:0008006" key="3">
    <source>
        <dbReference type="Google" id="ProtNLM"/>
    </source>
</evidence>
<accession>A0ABT3TCU5</accession>
<evidence type="ECO:0000313" key="2">
    <source>
        <dbReference type="Proteomes" id="UP001143362"/>
    </source>
</evidence>
<reference evidence="1" key="1">
    <citation type="submission" date="2019-02" db="EMBL/GenBank/DDBJ databases">
        <authorList>
            <person name="Li S.-H."/>
        </authorList>
    </citation>
    <scope>NUCLEOTIDE SEQUENCE</scope>
    <source>
        <strain evidence="1">IMCC14734</strain>
    </source>
</reference>
<dbReference type="RefSeq" id="WP_279243638.1">
    <property type="nucleotide sequence ID" value="NZ_SHNN01000001.1"/>
</dbReference>